<dbReference type="RefSeq" id="WP_005058104.1">
    <property type="nucleotide sequence ID" value="NZ_AP022621.1"/>
</dbReference>
<name>A0A0U1BC12_9MYCO</name>
<accession>A0A0U1BC12</accession>
<protein>
    <submittedName>
        <fullName evidence="1">Membrane protein</fullName>
    </submittedName>
</protein>
<evidence type="ECO:0000313" key="1">
    <source>
        <dbReference type="EMBL" id="CPV36449.1"/>
    </source>
</evidence>
<evidence type="ECO:0000313" key="2">
    <source>
        <dbReference type="Proteomes" id="UP000045782"/>
    </source>
</evidence>
<sequence>MMLWYGSEMSGWAYAGMAIGMVLFWTALIVGGVVLLQQVFGTNNAESIRMRDTDSARCILAAKFARGEIDENQFRRQIATLREANDSHPGEGNLP</sequence>
<organism evidence="1 2">
    <name type="scientific">Mycobacteroides abscessus</name>
    <dbReference type="NCBI Taxonomy" id="36809"/>
    <lineage>
        <taxon>Bacteria</taxon>
        <taxon>Bacillati</taxon>
        <taxon>Actinomycetota</taxon>
        <taxon>Actinomycetes</taxon>
        <taxon>Mycobacteriales</taxon>
        <taxon>Mycobacteriaceae</taxon>
        <taxon>Mycobacteroides</taxon>
    </lineage>
</organism>
<proteinExistence type="predicted"/>
<gene>
    <name evidence="1" type="ORF">ERS075579_00783</name>
</gene>
<dbReference type="EMBL" id="CSWP01000001">
    <property type="protein sequence ID" value="CPV36449.1"/>
    <property type="molecule type" value="Genomic_DNA"/>
</dbReference>
<reference evidence="1 2" key="1">
    <citation type="submission" date="2015-03" db="EMBL/GenBank/DDBJ databases">
        <authorList>
            <person name="Murphy D."/>
        </authorList>
    </citation>
    <scope>NUCLEOTIDE SEQUENCE [LARGE SCALE GENOMIC DNA]</scope>
    <source>
        <strain evidence="1 2">PAP088</strain>
    </source>
</reference>
<dbReference type="Proteomes" id="UP000045782">
    <property type="component" value="Unassembled WGS sequence"/>
</dbReference>
<dbReference type="AlphaFoldDB" id="A0A0U1BC12"/>